<comment type="caution">
    <text evidence="1">The sequence shown here is derived from an EMBL/GenBank/DDBJ whole genome shotgun (WGS) entry which is preliminary data.</text>
</comment>
<accession>Q4CKL3</accession>
<reference evidence="1 2" key="1">
    <citation type="journal article" date="2005" name="Science">
        <title>The genome sequence of Trypanosoma cruzi, etiologic agent of Chagas disease.</title>
        <authorList>
            <person name="El-Sayed N.M."/>
            <person name="Myler P.J."/>
            <person name="Bartholomeu D.C."/>
            <person name="Nilsson D."/>
            <person name="Aggarwal G."/>
            <person name="Tran A.N."/>
            <person name="Ghedin E."/>
            <person name="Worthey E.A."/>
            <person name="Delcher A.L."/>
            <person name="Blandin G."/>
            <person name="Westenberger S.J."/>
            <person name="Caler E."/>
            <person name="Cerqueira G.C."/>
            <person name="Branche C."/>
            <person name="Haas B."/>
            <person name="Anupama A."/>
            <person name="Arner E."/>
            <person name="Aslund L."/>
            <person name="Attipoe P."/>
            <person name="Bontempi E."/>
            <person name="Bringaud F."/>
            <person name="Burton P."/>
            <person name="Cadag E."/>
            <person name="Campbell D.A."/>
            <person name="Carrington M."/>
            <person name="Crabtree J."/>
            <person name="Darban H."/>
            <person name="da Silveira J.F."/>
            <person name="de Jong P."/>
            <person name="Edwards K."/>
            <person name="Englund P.T."/>
            <person name="Fazelina G."/>
            <person name="Feldblyum T."/>
            <person name="Ferella M."/>
            <person name="Frasch A.C."/>
            <person name="Gull K."/>
            <person name="Horn D."/>
            <person name="Hou L."/>
            <person name="Huang Y."/>
            <person name="Kindlund E."/>
            <person name="Klingbeil M."/>
            <person name="Kluge S."/>
            <person name="Koo H."/>
            <person name="Lacerda D."/>
            <person name="Levin M.J."/>
            <person name="Lorenzi H."/>
            <person name="Louie T."/>
            <person name="Machado C.R."/>
            <person name="McCulloch R."/>
            <person name="McKenna A."/>
            <person name="Mizuno Y."/>
            <person name="Mottram J.C."/>
            <person name="Nelson S."/>
            <person name="Ochaya S."/>
            <person name="Osoegawa K."/>
            <person name="Pai G."/>
            <person name="Parsons M."/>
            <person name="Pentony M."/>
            <person name="Pettersson U."/>
            <person name="Pop M."/>
            <person name="Ramirez J.L."/>
            <person name="Rinta J."/>
            <person name="Robertson L."/>
            <person name="Salzberg S.L."/>
            <person name="Sanchez D.O."/>
            <person name="Seyler A."/>
            <person name="Sharma R."/>
            <person name="Shetty J."/>
            <person name="Simpson A.J."/>
            <person name="Sisk E."/>
            <person name="Tammi M.T."/>
            <person name="Tarleton R."/>
            <person name="Teixeira S."/>
            <person name="Van Aken S."/>
            <person name="Vogt C."/>
            <person name="Ward P.N."/>
            <person name="Wickstead B."/>
            <person name="Wortman J."/>
            <person name="White O."/>
            <person name="Fraser C.M."/>
            <person name="Stuart K.D."/>
            <person name="Andersson B."/>
        </authorList>
    </citation>
    <scope>NUCLEOTIDE SEQUENCE [LARGE SCALE GENOMIC DNA]</scope>
    <source>
        <strain evidence="1 2">CL Brener</strain>
    </source>
</reference>
<dbReference type="Proteomes" id="UP000002296">
    <property type="component" value="Unassembled WGS sequence"/>
</dbReference>
<dbReference type="InParanoid" id="Q4CKL3"/>
<dbReference type="GeneID" id="3531368"/>
<organism evidence="1 2">
    <name type="scientific">Trypanosoma cruzi (strain CL Brener)</name>
    <dbReference type="NCBI Taxonomy" id="353153"/>
    <lineage>
        <taxon>Eukaryota</taxon>
        <taxon>Discoba</taxon>
        <taxon>Euglenozoa</taxon>
        <taxon>Kinetoplastea</taxon>
        <taxon>Metakinetoplastina</taxon>
        <taxon>Trypanosomatida</taxon>
        <taxon>Trypanosomatidae</taxon>
        <taxon>Trypanosoma</taxon>
        <taxon>Schizotrypanum</taxon>
    </lineage>
</organism>
<dbReference type="KEGG" id="tcr:433061.10"/>
<dbReference type="PaxDb" id="353153-Q4CKL3"/>
<keyword evidence="2" id="KW-1185">Reference proteome</keyword>
<dbReference type="EMBL" id="AAHK01007368">
    <property type="protein sequence ID" value="EAN80815.1"/>
    <property type="molecule type" value="Genomic_DNA"/>
</dbReference>
<dbReference type="VEuPathDB" id="TriTrypDB:TcCLB.433061.10"/>
<protein>
    <submittedName>
        <fullName evidence="1">Uncharacterized protein</fullName>
    </submittedName>
</protein>
<gene>
    <name evidence="1" type="ORF">Tc00.1047053433061.10</name>
</gene>
<dbReference type="RefSeq" id="XP_802261.1">
    <property type="nucleotide sequence ID" value="XM_797168.1"/>
</dbReference>
<proteinExistence type="predicted"/>
<dbReference type="AlphaFoldDB" id="Q4CKL3"/>
<name>Q4CKL3_TRYCC</name>
<evidence type="ECO:0000313" key="1">
    <source>
        <dbReference type="EMBL" id="EAN80815.1"/>
    </source>
</evidence>
<sequence length="252" mass="29334">MTISSFPEEKSLRNSRRLEKRNRCSEVQICRHKTYSQRNQRSSMMLKCPLKVMIQNKQWRREKQMTRVAEQRPQWLYHRIWIRPPKQLTVSTKCNKALSFPLKTTKCGPLEPELLARSETSASRRGTEIPREQWAQTAASLLQRVTPKPHPRRTPTTSLGLKETNFPLKTARRCHRQSTPHRAMRAPCLGKPRSHRSPTQQHPRTLAFCLRTGITASWRAWLYLLRAPCMGLCLGCCCRCFWGCGALRLSVE</sequence>
<evidence type="ECO:0000313" key="2">
    <source>
        <dbReference type="Proteomes" id="UP000002296"/>
    </source>
</evidence>